<evidence type="ECO:0000313" key="8">
    <source>
        <dbReference type="Proteomes" id="UP000824260"/>
    </source>
</evidence>
<dbReference type="Proteomes" id="UP000824260">
    <property type="component" value="Unassembled WGS sequence"/>
</dbReference>
<evidence type="ECO:0000259" key="6">
    <source>
        <dbReference type="Pfam" id="PF14512"/>
    </source>
</evidence>
<evidence type="ECO:0000256" key="2">
    <source>
        <dbReference type="ARBA" id="ARBA00007118"/>
    </source>
</evidence>
<dbReference type="Pfam" id="PF14512">
    <property type="entry name" value="TM1586_NiRdase"/>
    <property type="match status" value="1"/>
</dbReference>
<dbReference type="AlphaFoldDB" id="A0A9D0ZND1"/>
<reference evidence="7" key="1">
    <citation type="submission" date="2020-10" db="EMBL/GenBank/DDBJ databases">
        <authorList>
            <person name="Gilroy R."/>
        </authorList>
    </citation>
    <scope>NUCLEOTIDE SEQUENCE</scope>
    <source>
        <strain evidence="7">ChiSjej6B24-2974</strain>
    </source>
</reference>
<evidence type="ECO:0000256" key="5">
    <source>
        <dbReference type="ARBA" id="ARBA00023002"/>
    </source>
</evidence>
<dbReference type="EMBL" id="DVFZ01000109">
    <property type="protein sequence ID" value="HIQ83808.1"/>
    <property type="molecule type" value="Genomic_DNA"/>
</dbReference>
<reference evidence="7" key="2">
    <citation type="journal article" date="2021" name="PeerJ">
        <title>Extensive microbial diversity within the chicken gut microbiome revealed by metagenomics and culture.</title>
        <authorList>
            <person name="Gilroy R."/>
            <person name="Ravi A."/>
            <person name="Getino M."/>
            <person name="Pursley I."/>
            <person name="Horton D.L."/>
            <person name="Alikhan N.F."/>
            <person name="Baker D."/>
            <person name="Gharbi K."/>
            <person name="Hall N."/>
            <person name="Watson M."/>
            <person name="Adriaenssens E.M."/>
            <person name="Foster-Nyarko E."/>
            <person name="Jarju S."/>
            <person name="Secka A."/>
            <person name="Antonio M."/>
            <person name="Oren A."/>
            <person name="Chaudhuri R.R."/>
            <person name="La Ragione R."/>
            <person name="Hildebrand F."/>
            <person name="Pallen M.J."/>
        </authorList>
    </citation>
    <scope>NUCLEOTIDE SEQUENCE</scope>
    <source>
        <strain evidence="7">ChiSjej6B24-2974</strain>
    </source>
</reference>
<evidence type="ECO:0000256" key="1">
    <source>
        <dbReference type="ARBA" id="ARBA00001917"/>
    </source>
</evidence>
<sequence length="223" mass="24543">MNLMEAMQARHSVRQYQETALREEDANLLQEEIDACKAQSGLHIQLVCNEPRAFAGFMARYGKFNGVTSYIALIGKKEPGLEEACGYYGERLVLRAQQLGLNTCWVAMTYSKVKNAFTIGAGEKLCVVIAVGYGKTQGVAHKSKSIREVVKTEPPYPDWFTAGVNAALLAPTAMNQQKFTFALHRNCVSAKAGTGFYTKIDLGIAKYHFELGAGSDAFVWEKA</sequence>
<evidence type="ECO:0000313" key="7">
    <source>
        <dbReference type="EMBL" id="HIQ83808.1"/>
    </source>
</evidence>
<comment type="similarity">
    <text evidence="2">Belongs to the nitroreductase family.</text>
</comment>
<dbReference type="Gene3D" id="3.40.109.30">
    <property type="entry name" value="putative nitroreductase (tm1586), domain 2"/>
    <property type="match status" value="1"/>
</dbReference>
<dbReference type="Gene3D" id="3.40.109.10">
    <property type="entry name" value="NADH Oxidase"/>
    <property type="match status" value="1"/>
</dbReference>
<keyword evidence="5" id="KW-0560">Oxidoreductase</keyword>
<evidence type="ECO:0000256" key="3">
    <source>
        <dbReference type="ARBA" id="ARBA00022630"/>
    </source>
</evidence>
<dbReference type="CDD" id="cd02062">
    <property type="entry name" value="Nitro_FMN_reductase"/>
    <property type="match status" value="1"/>
</dbReference>
<comment type="caution">
    <text evidence="7">The sequence shown here is derived from an EMBL/GenBank/DDBJ whole genome shotgun (WGS) entry which is preliminary data.</text>
</comment>
<feature type="domain" description="Putative nitroreductase TM1586" evidence="6">
    <location>
        <begin position="2"/>
        <end position="213"/>
    </location>
</feature>
<proteinExistence type="inferred from homology"/>
<dbReference type="InterPro" id="IPR000415">
    <property type="entry name" value="Nitroreductase-like"/>
</dbReference>
<protein>
    <submittedName>
        <fullName evidence="7">Nitroreductase</fullName>
    </submittedName>
</protein>
<comment type="cofactor">
    <cofactor evidence="1">
        <name>FMN</name>
        <dbReference type="ChEBI" id="CHEBI:58210"/>
    </cofactor>
</comment>
<accession>A0A9D0ZND1</accession>
<dbReference type="PANTHER" id="PTHR43673:SF2">
    <property type="entry name" value="NITROREDUCTASE"/>
    <property type="match status" value="1"/>
</dbReference>
<dbReference type="PANTHER" id="PTHR43673">
    <property type="entry name" value="NAD(P)H NITROREDUCTASE YDGI-RELATED"/>
    <property type="match status" value="1"/>
</dbReference>
<dbReference type="GO" id="GO:0016491">
    <property type="term" value="F:oxidoreductase activity"/>
    <property type="evidence" value="ECO:0007669"/>
    <property type="project" value="UniProtKB-KW"/>
</dbReference>
<keyword evidence="3" id="KW-0285">Flavoprotein</keyword>
<name>A0A9D0ZND1_9FIRM</name>
<organism evidence="7 8">
    <name type="scientific">Candidatus Pullichristensenella stercorigallinarum</name>
    <dbReference type="NCBI Taxonomy" id="2840909"/>
    <lineage>
        <taxon>Bacteria</taxon>
        <taxon>Bacillati</taxon>
        <taxon>Bacillota</taxon>
        <taxon>Clostridia</taxon>
        <taxon>Candidatus Pullichristensenella</taxon>
    </lineage>
</organism>
<dbReference type="InterPro" id="IPR029478">
    <property type="entry name" value="TM1586_NiRdase"/>
</dbReference>
<evidence type="ECO:0000256" key="4">
    <source>
        <dbReference type="ARBA" id="ARBA00022643"/>
    </source>
</evidence>
<gene>
    <name evidence="7" type="ORF">IAA52_12000</name>
</gene>
<dbReference type="SUPFAM" id="SSF55469">
    <property type="entry name" value="FMN-dependent nitroreductase-like"/>
    <property type="match status" value="1"/>
</dbReference>
<keyword evidence="4" id="KW-0288">FMN</keyword>